<dbReference type="InterPro" id="IPR000772">
    <property type="entry name" value="Ricin_B_lectin"/>
</dbReference>
<name>A0A7W7CCL0_9PSEU</name>
<evidence type="ECO:0000259" key="2">
    <source>
        <dbReference type="Pfam" id="PF14200"/>
    </source>
</evidence>
<evidence type="ECO:0000256" key="1">
    <source>
        <dbReference type="SAM" id="SignalP"/>
    </source>
</evidence>
<dbReference type="SUPFAM" id="SSF50370">
    <property type="entry name" value="Ricin B-like lectins"/>
    <property type="match status" value="1"/>
</dbReference>
<dbReference type="Proteomes" id="UP000533598">
    <property type="component" value="Unassembled WGS sequence"/>
</dbReference>
<dbReference type="AlphaFoldDB" id="A0A7W7CCL0"/>
<dbReference type="InterPro" id="IPR035992">
    <property type="entry name" value="Ricin_B-like_lectins"/>
</dbReference>
<keyword evidence="4" id="KW-1185">Reference proteome</keyword>
<feature type="domain" description="Ricin B lectin" evidence="2">
    <location>
        <begin position="63"/>
        <end position="118"/>
    </location>
</feature>
<dbReference type="RefSeq" id="WP_185004516.1">
    <property type="nucleotide sequence ID" value="NZ_BAAAUI010000010.1"/>
</dbReference>
<dbReference type="EMBL" id="JACHMH010000001">
    <property type="protein sequence ID" value="MBB4678671.1"/>
    <property type="molecule type" value="Genomic_DNA"/>
</dbReference>
<protein>
    <submittedName>
        <fullName evidence="3">Putative heme/steroid binding protein</fullName>
    </submittedName>
</protein>
<keyword evidence="1" id="KW-0732">Signal</keyword>
<dbReference type="Gene3D" id="2.80.10.50">
    <property type="match status" value="1"/>
</dbReference>
<gene>
    <name evidence="3" type="ORF">HNR67_004789</name>
</gene>
<comment type="caution">
    <text evidence="3">The sequence shown here is derived from an EMBL/GenBank/DDBJ whole genome shotgun (WGS) entry which is preliminary data.</text>
</comment>
<dbReference type="PROSITE" id="PS50231">
    <property type="entry name" value="RICIN_B_LECTIN"/>
    <property type="match status" value="1"/>
</dbReference>
<sequence length="170" mass="18322">MRTLILAAAIALVGTGLTPAASAAPAEDLRVVTSGNGCLAPLWGSPDPGAYISFELCDKSRPQAWRILRHDGTWFGLQSAASDLCLTVLNSGAGHGEDIVQQPCAGSPNQRWRSVARDPFAKFLEQHAQHSDKCLSAGYIQHTVPTEVVQMDCQNIHWQKFSLEVWSPAG</sequence>
<reference evidence="3 4" key="1">
    <citation type="submission" date="2020-08" db="EMBL/GenBank/DDBJ databases">
        <title>Sequencing the genomes of 1000 actinobacteria strains.</title>
        <authorList>
            <person name="Klenk H.-P."/>
        </authorList>
    </citation>
    <scope>NUCLEOTIDE SEQUENCE [LARGE SCALE GENOMIC DNA]</scope>
    <source>
        <strain evidence="3 4">DSM 44230</strain>
    </source>
</reference>
<evidence type="ECO:0000313" key="4">
    <source>
        <dbReference type="Proteomes" id="UP000533598"/>
    </source>
</evidence>
<feature type="chain" id="PRO_5030601197" evidence="1">
    <location>
        <begin position="24"/>
        <end position="170"/>
    </location>
</feature>
<accession>A0A7W7CCL0</accession>
<dbReference type="CDD" id="cd00161">
    <property type="entry name" value="beta-trefoil_Ricin-like"/>
    <property type="match status" value="1"/>
</dbReference>
<proteinExistence type="predicted"/>
<feature type="signal peptide" evidence="1">
    <location>
        <begin position="1"/>
        <end position="23"/>
    </location>
</feature>
<evidence type="ECO:0000313" key="3">
    <source>
        <dbReference type="EMBL" id="MBB4678671.1"/>
    </source>
</evidence>
<organism evidence="3 4">
    <name type="scientific">Crossiella cryophila</name>
    <dbReference type="NCBI Taxonomy" id="43355"/>
    <lineage>
        <taxon>Bacteria</taxon>
        <taxon>Bacillati</taxon>
        <taxon>Actinomycetota</taxon>
        <taxon>Actinomycetes</taxon>
        <taxon>Pseudonocardiales</taxon>
        <taxon>Pseudonocardiaceae</taxon>
        <taxon>Crossiella</taxon>
    </lineage>
</organism>
<dbReference type="Pfam" id="PF14200">
    <property type="entry name" value="RicinB_lectin_2"/>
    <property type="match status" value="1"/>
</dbReference>